<feature type="transmembrane region" description="Helical" evidence="2">
    <location>
        <begin position="6"/>
        <end position="22"/>
    </location>
</feature>
<keyword evidence="2" id="KW-0812">Transmembrane</keyword>
<feature type="compositionally biased region" description="Gly residues" evidence="1">
    <location>
        <begin position="214"/>
        <end position="223"/>
    </location>
</feature>
<dbReference type="Proteomes" id="UP001596494">
    <property type="component" value="Unassembled WGS sequence"/>
</dbReference>
<feature type="region of interest" description="Disordered" evidence="1">
    <location>
        <begin position="29"/>
        <end position="49"/>
    </location>
</feature>
<comment type="caution">
    <text evidence="3">The sequence shown here is derived from an EMBL/GenBank/DDBJ whole genome shotgun (WGS) entry which is preliminary data.</text>
</comment>
<evidence type="ECO:0000313" key="4">
    <source>
        <dbReference type="Proteomes" id="UP001596494"/>
    </source>
</evidence>
<evidence type="ECO:0000256" key="1">
    <source>
        <dbReference type="SAM" id="MobiDB-lite"/>
    </source>
</evidence>
<dbReference type="RefSeq" id="WP_289214664.1">
    <property type="nucleotide sequence ID" value="NZ_JAPVRC010000001.1"/>
</dbReference>
<protein>
    <submittedName>
        <fullName evidence="3">DUF4247 domain-containing protein</fullName>
    </submittedName>
</protein>
<keyword evidence="2" id="KW-0472">Membrane</keyword>
<evidence type="ECO:0000256" key="2">
    <source>
        <dbReference type="SAM" id="Phobius"/>
    </source>
</evidence>
<proteinExistence type="predicted"/>
<keyword evidence="4" id="KW-1185">Reference proteome</keyword>
<accession>A0ABW2K283</accession>
<dbReference type="InterPro" id="IPR025341">
    <property type="entry name" value="DUF4247"/>
</dbReference>
<dbReference type="EMBL" id="JBHTBY010000005">
    <property type="protein sequence ID" value="MFC7320322.1"/>
    <property type="molecule type" value="Genomic_DNA"/>
</dbReference>
<feature type="region of interest" description="Disordered" evidence="1">
    <location>
        <begin position="201"/>
        <end position="223"/>
    </location>
</feature>
<name>A0ABW2K283_9BACI</name>
<dbReference type="Pfam" id="PF14042">
    <property type="entry name" value="DUF4247"/>
    <property type="match status" value="1"/>
</dbReference>
<organism evidence="3 4">
    <name type="scientific">Halobacillus campisalis</name>
    <dbReference type="NCBI Taxonomy" id="435909"/>
    <lineage>
        <taxon>Bacteria</taxon>
        <taxon>Bacillati</taxon>
        <taxon>Bacillota</taxon>
        <taxon>Bacilli</taxon>
        <taxon>Bacillales</taxon>
        <taxon>Bacillaceae</taxon>
        <taxon>Halobacillus</taxon>
    </lineage>
</organism>
<reference evidence="4" key="1">
    <citation type="journal article" date="2019" name="Int. J. Syst. Evol. Microbiol.">
        <title>The Global Catalogue of Microorganisms (GCM) 10K type strain sequencing project: providing services to taxonomists for standard genome sequencing and annotation.</title>
        <authorList>
            <consortium name="The Broad Institute Genomics Platform"/>
            <consortium name="The Broad Institute Genome Sequencing Center for Infectious Disease"/>
            <person name="Wu L."/>
            <person name="Ma J."/>
        </authorList>
    </citation>
    <scope>NUCLEOTIDE SEQUENCE [LARGE SCALE GENOMIC DNA]</scope>
    <source>
        <strain evidence="4">CCUG 73951</strain>
    </source>
</reference>
<evidence type="ECO:0000313" key="3">
    <source>
        <dbReference type="EMBL" id="MFC7320322.1"/>
    </source>
</evidence>
<sequence>MKDYVGLFIVIIIAIVVAYNSFGNFGNGSRGMSGSNAQDTYQELPDEPSRSEVLAAIDDSEATSIRSVIRDSFPLLDTVETDEGDSEIYMTQELTLPETAEQLENKINPEDISDREEGKQVLFYPNEFVILQESDEEPGLVLIEVASDEFVRNNYSPSFFQGLVAYSLLNSMLGSNNWASQRESSCRASGDCYGGYGMYGGSNSGSGSFRGSTNRGGGPGSGK</sequence>
<gene>
    <name evidence="3" type="ORF">ACFQMN_05480</name>
</gene>
<keyword evidence="2" id="KW-1133">Transmembrane helix</keyword>